<dbReference type="EMBL" id="VSSQ01135751">
    <property type="protein sequence ID" value="MPN60457.1"/>
    <property type="molecule type" value="Genomic_DNA"/>
</dbReference>
<organism evidence="1">
    <name type="scientific">bioreactor metagenome</name>
    <dbReference type="NCBI Taxonomy" id="1076179"/>
    <lineage>
        <taxon>unclassified sequences</taxon>
        <taxon>metagenomes</taxon>
        <taxon>ecological metagenomes</taxon>
    </lineage>
</organism>
<proteinExistence type="predicted"/>
<reference evidence="1" key="1">
    <citation type="submission" date="2019-08" db="EMBL/GenBank/DDBJ databases">
        <authorList>
            <person name="Kucharzyk K."/>
            <person name="Murdoch R.W."/>
            <person name="Higgins S."/>
            <person name="Loffler F."/>
        </authorList>
    </citation>
    <scope>NUCLEOTIDE SEQUENCE</scope>
</reference>
<dbReference type="AlphaFoldDB" id="A0A645JAM8"/>
<evidence type="ECO:0000313" key="1">
    <source>
        <dbReference type="EMBL" id="MPN60457.1"/>
    </source>
</evidence>
<accession>A0A645JAM8</accession>
<protein>
    <submittedName>
        <fullName evidence="1">Uncharacterized protein</fullName>
    </submittedName>
</protein>
<name>A0A645JAM8_9ZZZZ</name>
<comment type="caution">
    <text evidence="1">The sequence shown here is derived from an EMBL/GenBank/DDBJ whole genome shotgun (WGS) entry which is preliminary data.</text>
</comment>
<gene>
    <name evidence="1" type="ORF">SDC9_208185</name>
</gene>
<sequence>MPTRTACVWLAEAARAAFPHTPAARVCSLVQAYRPALRQPSTPSMAASSPNAQVPNAGTGVGVAGVITAEPLKVALMVHAVVAVPV</sequence>